<dbReference type="RefSeq" id="WP_203741029.1">
    <property type="nucleotide sequence ID" value="NZ_BONF01000004.1"/>
</dbReference>
<gene>
    <name evidence="1" type="ORF">Cba03nite_04020</name>
</gene>
<organism evidence="1 2">
    <name type="scientific">Catellatospora bangladeshensis</name>
    <dbReference type="NCBI Taxonomy" id="310355"/>
    <lineage>
        <taxon>Bacteria</taxon>
        <taxon>Bacillati</taxon>
        <taxon>Actinomycetota</taxon>
        <taxon>Actinomycetes</taxon>
        <taxon>Micromonosporales</taxon>
        <taxon>Micromonosporaceae</taxon>
        <taxon>Catellatospora</taxon>
    </lineage>
</organism>
<name>A0A8J3JI46_9ACTN</name>
<dbReference type="Gene3D" id="1.10.287.1060">
    <property type="entry name" value="ESAT-6-like"/>
    <property type="match status" value="1"/>
</dbReference>
<evidence type="ECO:0000313" key="1">
    <source>
        <dbReference type="EMBL" id="GIF79053.1"/>
    </source>
</evidence>
<evidence type="ECO:0000313" key="2">
    <source>
        <dbReference type="Proteomes" id="UP000601223"/>
    </source>
</evidence>
<dbReference type="AlphaFoldDB" id="A0A8J3JI46"/>
<dbReference type="EMBL" id="BONF01000004">
    <property type="protein sequence ID" value="GIF79053.1"/>
    <property type="molecule type" value="Genomic_DNA"/>
</dbReference>
<dbReference type="Proteomes" id="UP000601223">
    <property type="component" value="Unassembled WGS sequence"/>
</dbReference>
<proteinExistence type="predicted"/>
<accession>A0A8J3JI46</accession>
<sequence length="128" mass="13372">MSGDEIPIRHMSWPSGDGTHMDLDQARDAGRRMFAAGQDVSSLRSGIGASIDSAGQSRPWGTDDVGKALDEGYSKIAPTILTLWQQVGTALQTMGTNIGGAADNTTSADVAASQRAQQAGNHHPNIPI</sequence>
<reference evidence="1 2" key="1">
    <citation type="submission" date="2021-01" db="EMBL/GenBank/DDBJ databases">
        <title>Whole genome shotgun sequence of Catellatospora bangladeshensis NBRC 107357.</title>
        <authorList>
            <person name="Komaki H."/>
            <person name="Tamura T."/>
        </authorList>
    </citation>
    <scope>NUCLEOTIDE SEQUENCE [LARGE SCALE GENOMIC DNA]</scope>
    <source>
        <strain evidence="1 2">NBRC 107357</strain>
    </source>
</reference>
<keyword evidence="2" id="KW-1185">Reference proteome</keyword>
<comment type="caution">
    <text evidence="1">The sequence shown here is derived from an EMBL/GenBank/DDBJ whole genome shotgun (WGS) entry which is preliminary data.</text>
</comment>
<protein>
    <submittedName>
        <fullName evidence="1">Uncharacterized protein</fullName>
    </submittedName>
</protein>